<protein>
    <submittedName>
        <fullName evidence="3">60S ribosomal protein L6</fullName>
    </submittedName>
</protein>
<feature type="compositionally biased region" description="Polar residues" evidence="1">
    <location>
        <begin position="182"/>
        <end position="193"/>
    </location>
</feature>
<dbReference type="EMBL" id="KB321075">
    <property type="protein sequence ID" value="ELW48068.1"/>
    <property type="molecule type" value="Genomic_DNA"/>
</dbReference>
<organism evidence="3 4">
    <name type="scientific">Tupaia chinensis</name>
    <name type="common">Chinese tree shrew</name>
    <name type="synonym">Tupaia belangeri chinensis</name>
    <dbReference type="NCBI Taxonomy" id="246437"/>
    <lineage>
        <taxon>Eukaryota</taxon>
        <taxon>Metazoa</taxon>
        <taxon>Chordata</taxon>
        <taxon>Craniata</taxon>
        <taxon>Vertebrata</taxon>
        <taxon>Euteleostomi</taxon>
        <taxon>Mammalia</taxon>
        <taxon>Eutheria</taxon>
        <taxon>Euarchontoglires</taxon>
        <taxon>Scandentia</taxon>
        <taxon>Tupaiidae</taxon>
        <taxon>Tupaia</taxon>
    </lineage>
</organism>
<evidence type="ECO:0000259" key="2">
    <source>
        <dbReference type="Pfam" id="PF03868"/>
    </source>
</evidence>
<dbReference type="InParanoid" id="L9JCK0"/>
<dbReference type="GO" id="GO:0005840">
    <property type="term" value="C:ribosome"/>
    <property type="evidence" value="ECO:0007669"/>
    <property type="project" value="UniProtKB-KW"/>
</dbReference>
<keyword evidence="3" id="KW-0687">Ribonucleoprotein</keyword>
<reference evidence="4" key="1">
    <citation type="submission" date="2012-07" db="EMBL/GenBank/DDBJ databases">
        <title>Genome of the Chinese tree shrew, a rising model animal genetically related to primates.</title>
        <authorList>
            <person name="Zhang G."/>
            <person name="Fan Y."/>
            <person name="Yao Y."/>
            <person name="Huang Z."/>
        </authorList>
    </citation>
    <scope>NUCLEOTIDE SEQUENCE [LARGE SCALE GENOMIC DNA]</scope>
</reference>
<dbReference type="AlphaFoldDB" id="L9JCK0"/>
<gene>
    <name evidence="3" type="ORF">TREES_T100011039</name>
</gene>
<sequence length="200" mass="21478">MYPRKAMFKRKYSATKSRIEKKKKEKVLETVTIGGDKNGGTWVVKLRKMPRYYPTEDVPQKLLSHSKTPFSQHVSWGSEPMVGPVASSTAEQRVIAYAMTIALRCGVFNAQPHNKSEVSIRPSSPPPSSSLFLFLAVGAETCGSPGPAVGAETCGSPGPEARPRPGPGEGISSARMLVPGAQHTTRAANSCVQSDADYES</sequence>
<evidence type="ECO:0000256" key="1">
    <source>
        <dbReference type="SAM" id="MobiDB-lite"/>
    </source>
</evidence>
<name>L9JCK0_TUPCH</name>
<proteinExistence type="predicted"/>
<dbReference type="GO" id="GO:0003735">
    <property type="term" value="F:structural constituent of ribosome"/>
    <property type="evidence" value="ECO:0007669"/>
    <property type="project" value="InterPro"/>
</dbReference>
<dbReference type="Pfam" id="PF03868">
    <property type="entry name" value="Ribosomal_L6e_N"/>
    <property type="match status" value="1"/>
</dbReference>
<dbReference type="STRING" id="246437.L9JCK0"/>
<reference evidence="4" key="2">
    <citation type="journal article" date="2013" name="Nat. Commun.">
        <title>Genome of the Chinese tree shrew.</title>
        <authorList>
            <person name="Fan Y."/>
            <person name="Huang Z.Y."/>
            <person name="Cao C.C."/>
            <person name="Chen C.S."/>
            <person name="Chen Y.X."/>
            <person name="Fan D.D."/>
            <person name="He J."/>
            <person name="Hou H.L."/>
            <person name="Hu L."/>
            <person name="Hu X.T."/>
            <person name="Jiang X.T."/>
            <person name="Lai R."/>
            <person name="Lang Y.S."/>
            <person name="Liang B."/>
            <person name="Liao S.G."/>
            <person name="Mu D."/>
            <person name="Ma Y.Y."/>
            <person name="Niu Y.Y."/>
            <person name="Sun X.Q."/>
            <person name="Xia J.Q."/>
            <person name="Xiao J."/>
            <person name="Xiong Z.Q."/>
            <person name="Xu L."/>
            <person name="Yang L."/>
            <person name="Zhang Y."/>
            <person name="Zhao W."/>
            <person name="Zhao X.D."/>
            <person name="Zheng Y.T."/>
            <person name="Zhou J.M."/>
            <person name="Zhu Y.B."/>
            <person name="Zhang G.J."/>
            <person name="Wang J."/>
            <person name="Yao Y.G."/>
        </authorList>
    </citation>
    <scope>NUCLEOTIDE SEQUENCE [LARGE SCALE GENOMIC DNA]</scope>
</reference>
<dbReference type="Proteomes" id="UP000011518">
    <property type="component" value="Unassembled WGS sequence"/>
</dbReference>
<keyword evidence="4" id="KW-1185">Reference proteome</keyword>
<dbReference type="InterPro" id="IPR005568">
    <property type="entry name" value="Ribosomal_uL6_N"/>
</dbReference>
<evidence type="ECO:0000313" key="3">
    <source>
        <dbReference type="EMBL" id="ELW48068.1"/>
    </source>
</evidence>
<feature type="domain" description="Large ribosomal subunit protein uL6 N-terminal" evidence="2">
    <location>
        <begin position="1"/>
        <end position="32"/>
    </location>
</feature>
<feature type="region of interest" description="Disordered" evidence="1">
    <location>
        <begin position="148"/>
        <end position="200"/>
    </location>
</feature>
<dbReference type="GO" id="GO:0006412">
    <property type="term" value="P:translation"/>
    <property type="evidence" value="ECO:0007669"/>
    <property type="project" value="InterPro"/>
</dbReference>
<keyword evidence="3" id="KW-0689">Ribosomal protein</keyword>
<evidence type="ECO:0000313" key="4">
    <source>
        <dbReference type="Proteomes" id="UP000011518"/>
    </source>
</evidence>
<accession>L9JCK0</accession>